<feature type="domain" description="RING-type" evidence="14">
    <location>
        <begin position="959"/>
        <end position="994"/>
    </location>
</feature>
<keyword evidence="16" id="KW-1185">Reference proteome</keyword>
<dbReference type="SUPFAM" id="SSF57850">
    <property type="entry name" value="RING/U-box"/>
    <property type="match status" value="1"/>
</dbReference>
<dbReference type="InterPro" id="IPR016024">
    <property type="entry name" value="ARM-type_fold"/>
</dbReference>
<keyword evidence="3" id="KW-0479">Metal-binding</keyword>
<feature type="repeat" description="CHCR" evidence="11">
    <location>
        <begin position="418"/>
        <end position="566"/>
    </location>
</feature>
<dbReference type="GO" id="GO:0000329">
    <property type="term" value="C:fungal-type vacuole membrane"/>
    <property type="evidence" value="ECO:0007669"/>
    <property type="project" value="UniProtKB-UniRule"/>
</dbReference>
<dbReference type="GO" id="GO:0007032">
    <property type="term" value="P:endosome organization"/>
    <property type="evidence" value="ECO:0007669"/>
    <property type="project" value="TreeGrafter"/>
</dbReference>
<dbReference type="Pfam" id="PF23341">
    <property type="entry name" value="PEP5_VPS11_N"/>
    <property type="match status" value="1"/>
</dbReference>
<dbReference type="GO" id="GO:0007033">
    <property type="term" value="P:vacuole organization"/>
    <property type="evidence" value="ECO:0007669"/>
    <property type="project" value="TreeGrafter"/>
</dbReference>
<dbReference type="Proteomes" id="UP000265703">
    <property type="component" value="Unassembled WGS sequence"/>
</dbReference>
<dbReference type="InterPro" id="IPR000547">
    <property type="entry name" value="Clathrin_H-chain/VPS_repeat"/>
</dbReference>
<dbReference type="STRING" id="658196.A0A397S6K7"/>
<keyword evidence="9" id="KW-0833">Ubl conjugation pathway</keyword>
<feature type="coiled-coil region" evidence="12">
    <location>
        <begin position="920"/>
        <end position="950"/>
    </location>
</feature>
<dbReference type="InterPro" id="IPR057307">
    <property type="entry name" value="PEP5_VPS11_N"/>
</dbReference>
<evidence type="ECO:0000256" key="12">
    <source>
        <dbReference type="SAM" id="Coils"/>
    </source>
</evidence>
<dbReference type="Gene3D" id="2.130.10.10">
    <property type="entry name" value="YVTN repeat-like/Quinoprotein amine dehydrogenase"/>
    <property type="match status" value="1"/>
</dbReference>
<evidence type="ECO:0000256" key="10">
    <source>
        <dbReference type="PROSITE-ProRule" id="PRU00175"/>
    </source>
</evidence>
<evidence type="ECO:0000256" key="7">
    <source>
        <dbReference type="ARBA" id="ARBA00023136"/>
    </source>
</evidence>
<dbReference type="InterPro" id="IPR011990">
    <property type="entry name" value="TPR-like_helical_dom_sf"/>
</dbReference>
<gene>
    <name evidence="15" type="ORF">C1645_881286</name>
</gene>
<dbReference type="AlphaFoldDB" id="A0A397S6K7"/>
<evidence type="ECO:0000256" key="5">
    <source>
        <dbReference type="ARBA" id="ARBA00022833"/>
    </source>
</evidence>
<evidence type="ECO:0000256" key="9">
    <source>
        <dbReference type="PIRNR" id="PIRNR007860"/>
    </source>
</evidence>
<evidence type="ECO:0000256" key="6">
    <source>
        <dbReference type="ARBA" id="ARBA00022927"/>
    </source>
</evidence>
<protein>
    <recommendedName>
        <fullName evidence="9">E3 ubiquitin-protein ligase PEP5</fullName>
        <ecNumber evidence="9">2.3.2.27</ecNumber>
    </recommendedName>
</protein>
<evidence type="ECO:0000313" key="16">
    <source>
        <dbReference type="Proteomes" id="UP000265703"/>
    </source>
</evidence>
<keyword evidence="4 10" id="KW-0863">Zinc-finger</keyword>
<keyword evidence="5" id="KW-0862">Zinc</keyword>
<dbReference type="GO" id="GO:0006886">
    <property type="term" value="P:intracellular protein transport"/>
    <property type="evidence" value="ECO:0007669"/>
    <property type="project" value="UniProtKB-UniRule"/>
</dbReference>
<evidence type="ECO:0000259" key="14">
    <source>
        <dbReference type="PROSITE" id="PS50089"/>
    </source>
</evidence>
<keyword evidence="12" id="KW-0175">Coiled coil</keyword>
<dbReference type="EMBL" id="QKYT01000714">
    <property type="protein sequence ID" value="RIA82013.1"/>
    <property type="molecule type" value="Genomic_DNA"/>
</dbReference>
<reference evidence="15 16" key="1">
    <citation type="submission" date="2018-06" db="EMBL/GenBank/DDBJ databases">
        <title>Comparative genomics reveals the genomic features of Rhizophagus irregularis, R. cerebriforme, R. diaphanum and Gigaspora rosea, and their symbiotic lifestyle signature.</title>
        <authorList>
            <person name="Morin E."/>
            <person name="San Clemente H."/>
            <person name="Chen E.C.H."/>
            <person name="De La Providencia I."/>
            <person name="Hainaut M."/>
            <person name="Kuo A."/>
            <person name="Kohler A."/>
            <person name="Murat C."/>
            <person name="Tang N."/>
            <person name="Roy S."/>
            <person name="Loubradou J."/>
            <person name="Henrissat B."/>
            <person name="Grigoriev I.V."/>
            <person name="Corradi N."/>
            <person name="Roux C."/>
            <person name="Martin F.M."/>
        </authorList>
    </citation>
    <scope>NUCLEOTIDE SEQUENCE [LARGE SCALE GENOMIC DNA]</scope>
    <source>
        <strain evidence="15 16">DAOM 227022</strain>
    </source>
</reference>
<keyword evidence="9" id="KW-0808">Transferase</keyword>
<evidence type="ECO:0000256" key="3">
    <source>
        <dbReference type="ARBA" id="ARBA00022723"/>
    </source>
</evidence>
<comment type="similarity">
    <text evidence="1 9">Belongs to the VPS11 family.</text>
</comment>
<evidence type="ECO:0000256" key="1">
    <source>
        <dbReference type="ARBA" id="ARBA00007070"/>
    </source>
</evidence>
<dbReference type="InterPro" id="IPR001841">
    <property type="entry name" value="Znf_RING"/>
</dbReference>
<dbReference type="InterPro" id="IPR024763">
    <property type="entry name" value="VPS11_C"/>
</dbReference>
<dbReference type="Gene3D" id="1.25.40.10">
    <property type="entry name" value="Tetratricopeptide repeat domain"/>
    <property type="match status" value="1"/>
</dbReference>
<dbReference type="PIRSF" id="PIRSF007860">
    <property type="entry name" value="VPS11"/>
    <property type="match status" value="1"/>
</dbReference>
<dbReference type="GO" id="GO:0048284">
    <property type="term" value="P:organelle fusion"/>
    <property type="evidence" value="ECO:0007669"/>
    <property type="project" value="TreeGrafter"/>
</dbReference>
<dbReference type="Pfam" id="PF23356">
    <property type="entry name" value="TPR_PEP5_VPS11"/>
    <property type="match status" value="2"/>
</dbReference>
<dbReference type="SUPFAM" id="SSF48371">
    <property type="entry name" value="ARM repeat"/>
    <property type="match status" value="1"/>
</dbReference>
<accession>A0A397S6K7</accession>
<dbReference type="InterPro" id="IPR016528">
    <property type="entry name" value="VPS11"/>
</dbReference>
<evidence type="ECO:0000256" key="13">
    <source>
        <dbReference type="SAM" id="MobiDB-lite"/>
    </source>
</evidence>
<dbReference type="GO" id="GO:0061630">
    <property type="term" value="F:ubiquitin protein ligase activity"/>
    <property type="evidence" value="ECO:0007669"/>
    <property type="project" value="UniProtKB-EC"/>
</dbReference>
<comment type="caution">
    <text evidence="15">The sequence shown here is derived from an EMBL/GenBank/DDBJ whole genome shotgun (WGS) entry which is preliminary data.</text>
</comment>
<evidence type="ECO:0000256" key="11">
    <source>
        <dbReference type="PROSITE-ProRule" id="PRU01006"/>
    </source>
</evidence>
<keyword evidence="7 9" id="KW-0472">Membrane</keyword>
<organism evidence="15 16">
    <name type="scientific">Glomus cerebriforme</name>
    <dbReference type="NCBI Taxonomy" id="658196"/>
    <lineage>
        <taxon>Eukaryota</taxon>
        <taxon>Fungi</taxon>
        <taxon>Fungi incertae sedis</taxon>
        <taxon>Mucoromycota</taxon>
        <taxon>Glomeromycotina</taxon>
        <taxon>Glomeromycetes</taxon>
        <taxon>Glomerales</taxon>
        <taxon>Glomeraceae</taxon>
        <taxon>Glomus</taxon>
    </lineage>
</organism>
<dbReference type="GO" id="GO:0033263">
    <property type="term" value="C:CORVET complex"/>
    <property type="evidence" value="ECO:0007669"/>
    <property type="project" value="UniProtKB-UniRule"/>
</dbReference>
<keyword evidence="2 9" id="KW-0813">Transport</keyword>
<dbReference type="PANTHER" id="PTHR23323">
    <property type="entry name" value="VACUOLAR PROTEIN SORTING-ASSOCIATED PROTEIN"/>
    <property type="match status" value="1"/>
</dbReference>
<dbReference type="CDD" id="cd16688">
    <property type="entry name" value="RING-H2_Vps11"/>
    <property type="match status" value="1"/>
</dbReference>
<evidence type="ECO:0000256" key="4">
    <source>
        <dbReference type="ARBA" id="ARBA00022771"/>
    </source>
</evidence>
<comment type="subcellular location">
    <subcellularLocation>
        <location evidence="8">Endomembrane system</location>
        <topology evidence="8">Peripheral membrane protein</topology>
        <orientation evidence="8">Cytoplasmic side</orientation>
    </subcellularLocation>
    <subcellularLocation>
        <location evidence="9">Vacuole membrane</location>
        <topology evidence="9">Peripheral membrane protein</topology>
        <orientation evidence="9">Cytoplasmic side</orientation>
    </subcellularLocation>
</comment>
<dbReference type="GO" id="GO:0006904">
    <property type="term" value="P:vesicle docking involved in exocytosis"/>
    <property type="evidence" value="ECO:0007669"/>
    <property type="project" value="TreeGrafter"/>
</dbReference>
<dbReference type="PROSITE" id="PS50236">
    <property type="entry name" value="CHCR"/>
    <property type="match status" value="1"/>
</dbReference>
<sequence length="1048" mass="118773">MHHVKLESRTVLIFLNIMSVKQWRQFNFFDVQQIKDPHDSTKTPAIFQKTDITVSTSGRGNIILADSSGYVHIVDRSFNVQSFIAYEGGRVTHMKQIKQKNILLTVGEEDFPIIKIWDLDKQDKSKGIPTCLRTIKVNHGGKPFPVSTLAVLDNLAQIAVGLANGVVVLIRGDLRDRHTKQKVIHESDEPVTGLGFKENSKTIILFIVTTNKVLTCITTSRNVPMVIDDQGCALGCAVISDTIHEMVVAKDEGIYFYGPEGRGACFAYEGTKSSVTWFKSNLIIVSPPAPQSTRHTTTSRTDSPLQNNNSPFELTKVTIFDTANKFIAYMGTFSHGVRTICCEWGGIYILGMDGKLYRLEEKDTPTKLEILFKKNLYLLAINLAHSQKYDDANISEIFKKYGDHLYSKADYDGAMAQYIRTIGQLEPSYIIRKFLDAQRIHNLVNYLQELHSHDLANPDHTTLLLNCYTKLKDVARLDQFIKTDSKLNFDLETAIKVCRQAGYYEHAVYLAKLGEEHDLYLKIQIEDVEDYENALEYIRNLGSFEADRNLQKYGKILLNHLPEPTTKLLIDLCTGDLYLAAQRARTPEPIVPTEQSHPGGIPYASFLQFAHAQSSNASNTSNASNLEVQTNVTAVNIRQTKEPKTVAYKPPPVRTFMSLFVDQPNYLIQFLEQVSQKRWGSFGSVKPSQPAHNLSLAKGHYVPADNDADKRAESLKSFVEPDTETEEKKAVWNTLLELYLSEAYLPPVISTKDAKGRKFGAPGIFGVATETERVTEKLIRKDKALQLLKDENISYDANQALVLCYLAHFDEGIIYLYEKMTMYEDILRFYMAKDNTEKVIEALKKYGSQDQSLYPLTLTYFSSSPATLETSTTELLKILDHIDSHNLLPPLQVVQALSRNSVATLGMVKSYLGKRIELEKKEAQADMKLIQSYREETEKKRKEIDDLKTVARIFQVTKCTGCRGTLDLPAIHFLCRHSFHQRCLPDNDRECPQCAIQHRMISEIRRAQEENAEKHELFFEQLKEADDGFSVIADYFSKNTMAFAKLID</sequence>
<evidence type="ECO:0000256" key="2">
    <source>
        <dbReference type="ARBA" id="ARBA00022448"/>
    </source>
</evidence>
<evidence type="ECO:0000256" key="8">
    <source>
        <dbReference type="ARBA" id="ARBA00029433"/>
    </source>
</evidence>
<dbReference type="SUPFAM" id="SSF50978">
    <property type="entry name" value="WD40 repeat-like"/>
    <property type="match status" value="1"/>
</dbReference>
<dbReference type="InterPro" id="IPR015943">
    <property type="entry name" value="WD40/YVTN_repeat-like_dom_sf"/>
</dbReference>
<feature type="region of interest" description="Disordered" evidence="13">
    <location>
        <begin position="288"/>
        <end position="308"/>
    </location>
</feature>
<dbReference type="GO" id="GO:0008270">
    <property type="term" value="F:zinc ion binding"/>
    <property type="evidence" value="ECO:0007669"/>
    <property type="project" value="UniProtKB-KW"/>
</dbReference>
<dbReference type="PANTHER" id="PTHR23323:SF24">
    <property type="entry name" value="VACUOLAR PROTEIN SORTING-ASSOCIATED PROTEIN 11 HOMOLOG"/>
    <property type="match status" value="1"/>
</dbReference>
<proteinExistence type="inferred from homology"/>
<comment type="catalytic activity">
    <reaction evidence="9">
        <text>S-ubiquitinyl-[E2 ubiquitin-conjugating enzyme]-L-cysteine + [acceptor protein]-L-lysine = [E2 ubiquitin-conjugating enzyme]-L-cysteine + N(6)-ubiquitinyl-[acceptor protein]-L-lysine.</text>
        <dbReference type="EC" id="2.3.2.27"/>
    </reaction>
</comment>
<dbReference type="PROSITE" id="PS50089">
    <property type="entry name" value="ZF_RING_2"/>
    <property type="match status" value="1"/>
</dbReference>
<comment type="subunit">
    <text evidence="9">Component of the homotypic vacuole fusion and vacuole protein sorting (HOPS) complex. Component of the class C core vacuole/endosome tethering (CORVET) complex.</text>
</comment>
<evidence type="ECO:0000313" key="15">
    <source>
        <dbReference type="EMBL" id="RIA82013.1"/>
    </source>
</evidence>
<dbReference type="OrthoDB" id="26184at2759"/>
<dbReference type="InterPro" id="IPR057308">
    <property type="entry name" value="CHCR_PEP5_VPS11"/>
</dbReference>
<keyword evidence="9" id="KW-0926">Vacuole</keyword>
<dbReference type="EC" id="2.3.2.27" evidence="9"/>
<dbReference type="GO" id="GO:0030897">
    <property type="term" value="C:HOPS complex"/>
    <property type="evidence" value="ECO:0007669"/>
    <property type="project" value="UniProtKB-UniRule"/>
</dbReference>
<dbReference type="InterPro" id="IPR036322">
    <property type="entry name" value="WD40_repeat_dom_sf"/>
</dbReference>
<dbReference type="Pfam" id="PF12451">
    <property type="entry name" value="VPS11_C"/>
    <property type="match status" value="1"/>
</dbReference>
<name>A0A397S6K7_9GLOM</name>
<feature type="compositionally biased region" description="Low complexity" evidence="13">
    <location>
        <begin position="292"/>
        <end position="301"/>
    </location>
</feature>
<keyword evidence="6 9" id="KW-0653">Protein transport</keyword>
<dbReference type="GO" id="GO:0030674">
    <property type="term" value="F:protein-macromolecule adaptor activity"/>
    <property type="evidence" value="ECO:0007669"/>
    <property type="project" value="TreeGrafter"/>
</dbReference>